<accession>A0A6C0IYV1</accession>
<dbReference type="AlphaFoldDB" id="A0A6C0IYV1"/>
<sequence>MTPKSSLSDPRYRQYWYPDDSFYPRPINGVWQFDIVGRQPTLQFIANSGQEADEVIDDYTELSNLLARNV</sequence>
<proteinExistence type="predicted"/>
<dbReference type="EMBL" id="MN740283">
    <property type="protein sequence ID" value="QHT97759.1"/>
    <property type="molecule type" value="Genomic_DNA"/>
</dbReference>
<protein>
    <submittedName>
        <fullName evidence="1">Uncharacterized protein</fullName>
    </submittedName>
</protein>
<evidence type="ECO:0000313" key="1">
    <source>
        <dbReference type="EMBL" id="QHT97759.1"/>
    </source>
</evidence>
<name>A0A6C0IYV1_9ZZZZ</name>
<reference evidence="1" key="1">
    <citation type="journal article" date="2020" name="Nature">
        <title>Giant virus diversity and host interactions through global metagenomics.</title>
        <authorList>
            <person name="Schulz F."/>
            <person name="Roux S."/>
            <person name="Paez-Espino D."/>
            <person name="Jungbluth S."/>
            <person name="Walsh D.A."/>
            <person name="Denef V.J."/>
            <person name="McMahon K.D."/>
            <person name="Konstantinidis K.T."/>
            <person name="Eloe-Fadrosh E.A."/>
            <person name="Kyrpides N.C."/>
            <person name="Woyke T."/>
        </authorList>
    </citation>
    <scope>NUCLEOTIDE SEQUENCE</scope>
    <source>
        <strain evidence="1">GVMAG-M-3300025572-1</strain>
    </source>
</reference>
<organism evidence="1">
    <name type="scientific">viral metagenome</name>
    <dbReference type="NCBI Taxonomy" id="1070528"/>
    <lineage>
        <taxon>unclassified sequences</taxon>
        <taxon>metagenomes</taxon>
        <taxon>organismal metagenomes</taxon>
    </lineage>
</organism>